<dbReference type="Proteomes" id="UP000540568">
    <property type="component" value="Unassembled WGS sequence"/>
</dbReference>
<comment type="caution">
    <text evidence="1">The sequence shown here is derived from an EMBL/GenBank/DDBJ whole genome shotgun (WGS) entry which is preliminary data.</text>
</comment>
<dbReference type="AlphaFoldDB" id="A0A7W3JAE0"/>
<accession>A0A7W3JAE0</accession>
<proteinExistence type="predicted"/>
<name>A0A7W3JAE0_9MICO</name>
<sequence length="187" mass="20320">MTEVSSNESAELGGDNTGIPLSAHKEAFARNAIGIVAATAGLDVSLAGRDLAAVDLTLVSDRDYAPNALHPKLDVQSKCTERLDVQRAESIAWQLDRRSAVILSAPNRHSMAILCITVVSGPPATWLEVNDAGIYGNFATFYLQGQHLPPVPSHQNSIVVHIPRRNLLTPKSLDELMKEAAQWRYDQ</sequence>
<reference evidence="1 2" key="1">
    <citation type="submission" date="2020-07" db="EMBL/GenBank/DDBJ databases">
        <title>Sequencing the genomes of 1000 actinobacteria strains.</title>
        <authorList>
            <person name="Klenk H.-P."/>
        </authorList>
    </citation>
    <scope>NUCLEOTIDE SEQUENCE [LARGE SCALE GENOMIC DNA]</scope>
    <source>
        <strain evidence="1 2">DSM 44121</strain>
    </source>
</reference>
<dbReference type="RefSeq" id="WP_182617970.1">
    <property type="nucleotide sequence ID" value="NZ_BAAATF010000003.1"/>
</dbReference>
<evidence type="ECO:0000313" key="2">
    <source>
        <dbReference type="Proteomes" id="UP000540568"/>
    </source>
</evidence>
<protein>
    <recommendedName>
        <fullName evidence="3">DUF4365 domain-containing protein</fullName>
    </recommendedName>
</protein>
<keyword evidence="2" id="KW-1185">Reference proteome</keyword>
<dbReference type="EMBL" id="JACGWV010000001">
    <property type="protein sequence ID" value="MBA8809240.1"/>
    <property type="molecule type" value="Genomic_DNA"/>
</dbReference>
<evidence type="ECO:0008006" key="3">
    <source>
        <dbReference type="Google" id="ProtNLM"/>
    </source>
</evidence>
<gene>
    <name evidence="1" type="ORF">FHX71_003182</name>
</gene>
<evidence type="ECO:0000313" key="1">
    <source>
        <dbReference type="EMBL" id="MBA8809240.1"/>
    </source>
</evidence>
<organism evidence="1 2">
    <name type="scientific">Promicromonospora sukumoe</name>
    <dbReference type="NCBI Taxonomy" id="88382"/>
    <lineage>
        <taxon>Bacteria</taxon>
        <taxon>Bacillati</taxon>
        <taxon>Actinomycetota</taxon>
        <taxon>Actinomycetes</taxon>
        <taxon>Micrococcales</taxon>
        <taxon>Promicromonosporaceae</taxon>
        <taxon>Promicromonospora</taxon>
    </lineage>
</organism>